<dbReference type="OrthoDB" id="165342at2759"/>
<dbReference type="InterPro" id="IPR029021">
    <property type="entry name" value="Prot-tyrosine_phosphatase-like"/>
</dbReference>
<dbReference type="GO" id="GO:0005829">
    <property type="term" value="C:cytosol"/>
    <property type="evidence" value="ECO:0007669"/>
    <property type="project" value="TreeGrafter"/>
</dbReference>
<evidence type="ECO:0000313" key="12">
    <source>
        <dbReference type="Proteomes" id="UP000663829"/>
    </source>
</evidence>
<dbReference type="AlphaFoldDB" id="A0A815ATJ4"/>
<evidence type="ECO:0000313" key="10">
    <source>
        <dbReference type="EMBL" id="CAF3971702.1"/>
    </source>
</evidence>
<comment type="caution">
    <text evidence="9">The sequence shown here is derived from an EMBL/GenBank/DDBJ whole genome shotgun (WGS) entry which is preliminary data.</text>
</comment>
<dbReference type="GO" id="GO:0017017">
    <property type="term" value="F:MAP kinase tyrosine/serine/threonine phosphatase activity"/>
    <property type="evidence" value="ECO:0007669"/>
    <property type="project" value="TreeGrafter"/>
</dbReference>
<dbReference type="Proteomes" id="UP000682733">
    <property type="component" value="Unassembled WGS sequence"/>
</dbReference>
<dbReference type="Proteomes" id="UP000681722">
    <property type="component" value="Unassembled WGS sequence"/>
</dbReference>
<evidence type="ECO:0000256" key="2">
    <source>
        <dbReference type="ARBA" id="ARBA00022801"/>
    </source>
</evidence>
<proteinExistence type="inferred from homology"/>
<dbReference type="FunFam" id="3.90.190.10:FF:000004">
    <property type="entry name" value="Protein phosphatase Slingshot homolog 2"/>
    <property type="match status" value="1"/>
</dbReference>
<dbReference type="GO" id="GO:0004722">
    <property type="term" value="F:protein serine/threonine phosphatase activity"/>
    <property type="evidence" value="ECO:0007669"/>
    <property type="project" value="UniProtKB-EC"/>
</dbReference>
<dbReference type="GO" id="GO:0043409">
    <property type="term" value="P:negative regulation of MAPK cascade"/>
    <property type="evidence" value="ECO:0007669"/>
    <property type="project" value="TreeGrafter"/>
</dbReference>
<reference evidence="9" key="1">
    <citation type="submission" date="2021-02" db="EMBL/GenBank/DDBJ databases">
        <authorList>
            <person name="Nowell W R."/>
        </authorList>
    </citation>
    <scope>NUCLEOTIDE SEQUENCE</scope>
</reference>
<evidence type="ECO:0000256" key="4">
    <source>
        <dbReference type="ARBA" id="ARBA00048336"/>
    </source>
</evidence>
<dbReference type="PROSITE" id="PS00383">
    <property type="entry name" value="TYR_PHOSPHATASE_1"/>
    <property type="match status" value="1"/>
</dbReference>
<dbReference type="InterPro" id="IPR000387">
    <property type="entry name" value="Tyr_Pase_dom"/>
</dbReference>
<dbReference type="Proteomes" id="UP000663829">
    <property type="component" value="Unassembled WGS sequence"/>
</dbReference>
<feature type="region of interest" description="Disordered" evidence="5">
    <location>
        <begin position="1"/>
        <end position="22"/>
    </location>
</feature>
<evidence type="ECO:0008006" key="13">
    <source>
        <dbReference type="Google" id="ProtNLM"/>
    </source>
</evidence>
<evidence type="ECO:0000259" key="6">
    <source>
        <dbReference type="PROSITE" id="PS50054"/>
    </source>
</evidence>
<evidence type="ECO:0000256" key="1">
    <source>
        <dbReference type="ARBA" id="ARBA00008601"/>
    </source>
</evidence>
<dbReference type="CDD" id="cd14498">
    <property type="entry name" value="DSP"/>
    <property type="match status" value="1"/>
</dbReference>
<dbReference type="Pfam" id="PF00782">
    <property type="entry name" value="DSPc"/>
    <property type="match status" value="1"/>
</dbReference>
<accession>A0A815ATJ4</accession>
<comment type="catalytic activity">
    <reaction evidence="4">
        <text>O-phospho-L-threonyl-[protein] + H2O = L-threonyl-[protein] + phosphate</text>
        <dbReference type="Rhea" id="RHEA:47004"/>
        <dbReference type="Rhea" id="RHEA-COMP:11060"/>
        <dbReference type="Rhea" id="RHEA-COMP:11605"/>
        <dbReference type="ChEBI" id="CHEBI:15377"/>
        <dbReference type="ChEBI" id="CHEBI:30013"/>
        <dbReference type="ChEBI" id="CHEBI:43474"/>
        <dbReference type="ChEBI" id="CHEBI:61977"/>
        <dbReference type="EC" id="3.1.3.16"/>
    </reaction>
</comment>
<dbReference type="GO" id="GO:0008330">
    <property type="term" value="F:protein tyrosine/threonine phosphatase activity"/>
    <property type="evidence" value="ECO:0007669"/>
    <property type="project" value="TreeGrafter"/>
</dbReference>
<keyword evidence="3" id="KW-0904">Protein phosphatase</keyword>
<evidence type="ECO:0000313" key="11">
    <source>
        <dbReference type="EMBL" id="CAF4044797.1"/>
    </source>
</evidence>
<dbReference type="PANTHER" id="PTHR10159">
    <property type="entry name" value="DUAL SPECIFICITY PROTEIN PHOSPHATASE"/>
    <property type="match status" value="1"/>
</dbReference>
<dbReference type="EMBL" id="CAJOBC010020065">
    <property type="protein sequence ID" value="CAF4044797.1"/>
    <property type="molecule type" value="Genomic_DNA"/>
</dbReference>
<dbReference type="InterPro" id="IPR020422">
    <property type="entry name" value="TYR_PHOSPHATASE_DUAL_dom"/>
</dbReference>
<dbReference type="EMBL" id="CAJNOQ010010911">
    <property type="protein sequence ID" value="CAF1264128.1"/>
    <property type="molecule type" value="Genomic_DNA"/>
</dbReference>
<dbReference type="Gene3D" id="3.90.190.10">
    <property type="entry name" value="Protein tyrosine phosphatase superfamily"/>
    <property type="match status" value="1"/>
</dbReference>
<gene>
    <name evidence="9" type="ORF">GPM918_LOCUS26756</name>
    <name evidence="8" type="ORF">OVA965_LOCUS22045</name>
    <name evidence="11" type="ORF">SRO942_LOCUS26957</name>
    <name evidence="10" type="ORF">TMI583_LOCUS22757</name>
</gene>
<dbReference type="Proteomes" id="UP000677228">
    <property type="component" value="Unassembled WGS sequence"/>
</dbReference>
<keyword evidence="2" id="KW-0378">Hydrolase</keyword>
<feature type="domain" description="Tyrosine specific protein phosphatases" evidence="7">
    <location>
        <begin position="425"/>
        <end position="486"/>
    </location>
</feature>
<dbReference type="InterPro" id="IPR016130">
    <property type="entry name" value="Tyr_Pase_AS"/>
</dbReference>
<dbReference type="EMBL" id="CAJNOK010012276">
    <property type="protein sequence ID" value="CAF1160084.1"/>
    <property type="molecule type" value="Genomic_DNA"/>
</dbReference>
<feature type="compositionally biased region" description="Basic residues" evidence="5">
    <location>
        <begin position="8"/>
        <end position="17"/>
    </location>
</feature>
<comment type="similarity">
    <text evidence="1">Belongs to the protein-tyrosine phosphatase family. Non-receptor class dual specificity subfamily.</text>
</comment>
<name>A0A815ATJ4_9BILA</name>
<dbReference type="PROSITE" id="PS50056">
    <property type="entry name" value="TYR_PHOSPHATASE_2"/>
    <property type="match status" value="1"/>
</dbReference>
<evidence type="ECO:0000256" key="5">
    <source>
        <dbReference type="SAM" id="MobiDB-lite"/>
    </source>
</evidence>
<dbReference type="InterPro" id="IPR036873">
    <property type="entry name" value="Rhodanese-like_dom_sf"/>
</dbReference>
<dbReference type="Gene3D" id="3.40.250.10">
    <property type="entry name" value="Rhodanese-like domain"/>
    <property type="match status" value="1"/>
</dbReference>
<dbReference type="InterPro" id="IPR000340">
    <property type="entry name" value="Dual-sp_phosphatase_cat-dom"/>
</dbReference>
<dbReference type="GO" id="GO:0033550">
    <property type="term" value="F:MAP kinase tyrosine phosphatase activity"/>
    <property type="evidence" value="ECO:0007669"/>
    <property type="project" value="TreeGrafter"/>
</dbReference>
<evidence type="ECO:0000313" key="8">
    <source>
        <dbReference type="EMBL" id="CAF1160084.1"/>
    </source>
</evidence>
<dbReference type="PROSITE" id="PS50054">
    <property type="entry name" value="TYR_PHOSPHATASE_DUAL"/>
    <property type="match status" value="1"/>
</dbReference>
<dbReference type="PANTHER" id="PTHR10159:SF528">
    <property type="entry name" value="PUCKERED, ISOFORM A"/>
    <property type="match status" value="1"/>
</dbReference>
<dbReference type="SUPFAM" id="SSF52799">
    <property type="entry name" value="(Phosphotyrosine protein) phosphatases II"/>
    <property type="match status" value="1"/>
</dbReference>
<keyword evidence="12" id="KW-1185">Reference proteome</keyword>
<organism evidence="9 12">
    <name type="scientific">Didymodactylos carnosus</name>
    <dbReference type="NCBI Taxonomy" id="1234261"/>
    <lineage>
        <taxon>Eukaryota</taxon>
        <taxon>Metazoa</taxon>
        <taxon>Spiralia</taxon>
        <taxon>Gnathifera</taxon>
        <taxon>Rotifera</taxon>
        <taxon>Eurotatoria</taxon>
        <taxon>Bdelloidea</taxon>
        <taxon>Philodinida</taxon>
        <taxon>Philodinidae</taxon>
        <taxon>Didymodactylos</taxon>
    </lineage>
</organism>
<dbReference type="SMART" id="SM00195">
    <property type="entry name" value="DSPc"/>
    <property type="match status" value="1"/>
</dbReference>
<evidence type="ECO:0000313" key="9">
    <source>
        <dbReference type="EMBL" id="CAF1264128.1"/>
    </source>
</evidence>
<evidence type="ECO:0000256" key="3">
    <source>
        <dbReference type="ARBA" id="ARBA00022912"/>
    </source>
</evidence>
<dbReference type="EMBL" id="CAJOBA010033798">
    <property type="protein sequence ID" value="CAF3971702.1"/>
    <property type="molecule type" value="Genomic_DNA"/>
</dbReference>
<dbReference type="SUPFAM" id="SSF52821">
    <property type="entry name" value="Rhodanese/Cell cycle control phosphatase"/>
    <property type="match status" value="1"/>
</dbReference>
<sequence length="517" mass="59142">MKTVSSKIIKKSSNHRRALSESERYAEEPVLITCQNNQQSRKRQLSDINDQTLVTKYVKGKNSWSKSVTTSESSVNETINKSKTGNLSCSLTQLSCPIPIFLSNFDKASTSDNCTNKSLIFSPYASLPELSFSSHQQQKRIRPYTLILTPNSNLSVTSSFDVSSIVQDKINLLTSKQLADYVKDDLRKLHYLIFDCRLPFRYHENHVKNSILFHVDDKISRQHLSTRGITTFLNTKIIDQCEVIILYDDTTYVVDDDTSNSCSNLKDQKYLFTQCNDKFTSSIPLHQLAPSMKCVYENIKYYNNKKLIYILNVSFNKFHEQYKSLCECSSSDERRPRSLPSSPTKNNYCEQIVIPLTAPLSANVNSFPMTKILNGLYIGNEQNAADTQLLSDEQITHIVNVTQHLPCYSSELNYYHLPVDDSNKQNLIDYFDKAYMFILNAIENNKKVLVHCQAGISRSPAIVIGFLMKYLNMCMNDAYDLVKQKRSIISPNFGFLGQLLEYEKKLKQYQINNAASI</sequence>
<feature type="domain" description="Tyrosine-protein phosphatase" evidence="6">
    <location>
        <begin position="367"/>
        <end position="508"/>
    </location>
</feature>
<evidence type="ECO:0000259" key="7">
    <source>
        <dbReference type="PROSITE" id="PS50056"/>
    </source>
</evidence>
<protein>
    <recommendedName>
        <fullName evidence="13">Protein-serine/threonine phosphatase</fullName>
    </recommendedName>
</protein>